<keyword evidence="2" id="KW-0472">Membrane</keyword>
<evidence type="ECO:0000256" key="2">
    <source>
        <dbReference type="SAM" id="Phobius"/>
    </source>
</evidence>
<comment type="subcellular location">
    <subcellularLocation>
        <location evidence="1">Nucleus</location>
    </subcellularLocation>
</comment>
<dbReference type="EMBL" id="BMAU01021315">
    <property type="protein sequence ID" value="GFY12670.1"/>
    <property type="molecule type" value="Genomic_DNA"/>
</dbReference>
<dbReference type="AlphaFoldDB" id="A0A8X6SJM5"/>
<evidence type="ECO:0000259" key="3">
    <source>
        <dbReference type="Pfam" id="PF17906"/>
    </source>
</evidence>
<gene>
    <name evidence="4" type="primary">SETMAR</name>
    <name evidence="4" type="ORF">TNCV_2448611</name>
</gene>
<name>A0A8X6SJM5_TRICX</name>
<feature type="transmembrane region" description="Helical" evidence="2">
    <location>
        <begin position="12"/>
        <end position="36"/>
    </location>
</feature>
<dbReference type="InterPro" id="IPR009057">
    <property type="entry name" value="Homeodomain-like_sf"/>
</dbReference>
<dbReference type="Pfam" id="PF01359">
    <property type="entry name" value="Transposase_1"/>
    <property type="match status" value="1"/>
</dbReference>
<dbReference type="Pfam" id="PF17906">
    <property type="entry name" value="HTH_48"/>
    <property type="match status" value="1"/>
</dbReference>
<dbReference type="Proteomes" id="UP000887159">
    <property type="component" value="Unassembled WGS sequence"/>
</dbReference>
<comment type="caution">
    <text evidence="4">The sequence shown here is derived from an EMBL/GenBank/DDBJ whole genome shotgun (WGS) entry which is preliminary data.</text>
</comment>
<dbReference type="InterPro" id="IPR052709">
    <property type="entry name" value="Transposase-MT_Hybrid"/>
</dbReference>
<keyword evidence="5" id="KW-1185">Reference proteome</keyword>
<protein>
    <submittedName>
        <fullName evidence="4">Histone-lysine N-methyltransferase SETMAR</fullName>
    </submittedName>
</protein>
<evidence type="ECO:0000313" key="5">
    <source>
        <dbReference type="Proteomes" id="UP000887159"/>
    </source>
</evidence>
<sequence length="386" mass="44941">MPGRRSVSRRRSTCVIFRSLSATYALLCLFTMTVLIENPAACEIRCVIRFLNAKKVKPIEIYRQFCEVYGQNAMSDSMVRRWVRQFNEGRSEVHDEERSGRPSLITEELVHAIDEKIKENRKFTISALAMEFPQISRSLMHEIVTHKLKFHKLCARWAPKILTESHKTKRMGCALEFLTRYHEGGVDFLSQIVTGDETWVSYDTHESKRQSMEWRHTSSPTRVKPKHLTPGKIMCTVFWDSKGIILIDFLPRGQTINAAVYCETLRKLRRAIQNKRRGFLSKGVVFLHDNARPHTANMTKTLLRVFCWDVFDQPPYSPDLAPSEFLFLLHLKSFLAGKNFNNDKEMKENVSNWLKSQAATFYEEGIEKLVPRYDTCLQNFGSYVER</sequence>
<dbReference type="InterPro" id="IPR036397">
    <property type="entry name" value="RNaseH_sf"/>
</dbReference>
<keyword evidence="2" id="KW-0812">Transmembrane</keyword>
<dbReference type="SUPFAM" id="SSF46689">
    <property type="entry name" value="Homeodomain-like"/>
    <property type="match status" value="1"/>
</dbReference>
<dbReference type="GO" id="GO:0005634">
    <property type="term" value="C:nucleus"/>
    <property type="evidence" value="ECO:0007669"/>
    <property type="project" value="UniProtKB-SubCell"/>
</dbReference>
<proteinExistence type="predicted"/>
<reference evidence="4" key="1">
    <citation type="submission" date="2020-08" db="EMBL/GenBank/DDBJ databases">
        <title>Multicomponent nature underlies the extraordinary mechanical properties of spider dragline silk.</title>
        <authorList>
            <person name="Kono N."/>
            <person name="Nakamura H."/>
            <person name="Mori M."/>
            <person name="Yoshida Y."/>
            <person name="Ohtoshi R."/>
            <person name="Malay A.D."/>
            <person name="Moran D.A.P."/>
            <person name="Tomita M."/>
            <person name="Numata K."/>
            <person name="Arakawa K."/>
        </authorList>
    </citation>
    <scope>NUCLEOTIDE SEQUENCE</scope>
</reference>
<dbReference type="GO" id="GO:0003676">
    <property type="term" value="F:nucleic acid binding"/>
    <property type="evidence" value="ECO:0007669"/>
    <property type="project" value="InterPro"/>
</dbReference>
<accession>A0A8X6SJM5</accession>
<organism evidence="4 5">
    <name type="scientific">Trichonephila clavipes</name>
    <name type="common">Golden silk orbweaver</name>
    <name type="synonym">Nephila clavipes</name>
    <dbReference type="NCBI Taxonomy" id="2585209"/>
    <lineage>
        <taxon>Eukaryota</taxon>
        <taxon>Metazoa</taxon>
        <taxon>Ecdysozoa</taxon>
        <taxon>Arthropoda</taxon>
        <taxon>Chelicerata</taxon>
        <taxon>Arachnida</taxon>
        <taxon>Araneae</taxon>
        <taxon>Araneomorphae</taxon>
        <taxon>Entelegynae</taxon>
        <taxon>Araneoidea</taxon>
        <taxon>Nephilidae</taxon>
        <taxon>Trichonephila</taxon>
    </lineage>
</organism>
<evidence type="ECO:0000256" key="1">
    <source>
        <dbReference type="ARBA" id="ARBA00004123"/>
    </source>
</evidence>
<feature type="domain" description="Mos1 transposase HTH" evidence="3">
    <location>
        <begin position="44"/>
        <end position="89"/>
    </location>
</feature>
<dbReference type="InterPro" id="IPR041426">
    <property type="entry name" value="Mos1_HTH"/>
</dbReference>
<dbReference type="PANTHER" id="PTHR46060">
    <property type="entry name" value="MARINER MOS1 TRANSPOSASE-LIKE PROTEIN"/>
    <property type="match status" value="1"/>
</dbReference>
<dbReference type="Gene3D" id="1.10.10.1450">
    <property type="match status" value="1"/>
</dbReference>
<dbReference type="InterPro" id="IPR001888">
    <property type="entry name" value="Transposase_1"/>
</dbReference>
<dbReference type="PANTHER" id="PTHR46060:SF1">
    <property type="entry name" value="MARINER MOS1 TRANSPOSASE-LIKE PROTEIN"/>
    <property type="match status" value="1"/>
</dbReference>
<dbReference type="Gene3D" id="3.30.420.10">
    <property type="entry name" value="Ribonuclease H-like superfamily/Ribonuclease H"/>
    <property type="match status" value="1"/>
</dbReference>
<keyword evidence="2" id="KW-1133">Transmembrane helix</keyword>
<evidence type="ECO:0000313" key="4">
    <source>
        <dbReference type="EMBL" id="GFY12670.1"/>
    </source>
</evidence>